<dbReference type="InterPro" id="IPR036638">
    <property type="entry name" value="HLH_DNA-bd_sf"/>
</dbReference>
<feature type="compositionally biased region" description="Basic residues" evidence="7">
    <location>
        <begin position="271"/>
        <end position="280"/>
    </location>
</feature>
<evidence type="ECO:0000256" key="4">
    <source>
        <dbReference type="ARBA" id="ARBA00023242"/>
    </source>
</evidence>
<evidence type="ECO:0000313" key="9">
    <source>
        <dbReference type="EMBL" id="KAK6918194.1"/>
    </source>
</evidence>
<dbReference type="GO" id="GO:0000976">
    <property type="term" value="F:transcription cis-regulatory region binding"/>
    <property type="evidence" value="ECO:0007669"/>
    <property type="project" value="TreeGrafter"/>
</dbReference>
<name>A0AAN8YWY5_9MAGN</name>
<gene>
    <name evidence="9" type="ORF">RJ641_016616</name>
</gene>
<dbReference type="Proteomes" id="UP001370490">
    <property type="component" value="Unassembled WGS sequence"/>
</dbReference>
<dbReference type="CDD" id="cd11449">
    <property type="entry name" value="bHLH_AtAIB_like"/>
    <property type="match status" value="1"/>
</dbReference>
<feature type="domain" description="BHLH" evidence="8">
    <location>
        <begin position="284"/>
        <end position="333"/>
    </location>
</feature>
<keyword evidence="4 5" id="KW-0539">Nucleus</keyword>
<dbReference type="EMBL" id="JBAMMX010000022">
    <property type="protein sequence ID" value="KAK6918194.1"/>
    <property type="molecule type" value="Genomic_DNA"/>
</dbReference>
<dbReference type="GO" id="GO:0046983">
    <property type="term" value="F:protein dimerization activity"/>
    <property type="evidence" value="ECO:0007669"/>
    <property type="project" value="InterPro"/>
</dbReference>
<evidence type="ECO:0000256" key="6">
    <source>
        <dbReference type="SAM" id="Coils"/>
    </source>
</evidence>
<evidence type="ECO:0000256" key="1">
    <source>
        <dbReference type="ARBA" id="ARBA00004123"/>
    </source>
</evidence>
<dbReference type="GO" id="GO:0003700">
    <property type="term" value="F:DNA-binding transcription factor activity"/>
    <property type="evidence" value="ECO:0007669"/>
    <property type="project" value="InterPro"/>
</dbReference>
<sequence>MSQPQQHGHPQSIQQRLHLMVQNRPEWWAYAIFWESSSDHNGRVFLSWGDGLFQGARNKHNMVKPDPAGQKRVMKGFQALLAKNPDLGGSIDGDVSDTEWFYMTSMAQSFSTGEGVIGKAFSSGSLVWVSGRHELQFYNCERAKEAEIHGMQTLVCIPTIGGVLELGSCEIVRENWSLVQQAKSVFGSNLIGLVPENPSPKNNGSPQFLDRNFSFGDIDLFSGLHEENNTTTMTKQDIGTKKEIKATNVWLDSDLSDCPVLDTTTIEAKRAPRKRGRKPGQGRDEPINHVEAERQRREKLNHRFYALRAVVPNVSRMDKASLLADAVSYITELKAKVNDLESQLQRESEKVKLECNDATDNQSTTTSVDQLTGSNSGNVALEIEVKIVGSEAMIRVQSQNVDYPSARLMVALRDLELHLHHASMSSVNELVLQDVVVRVPEGLEREAGLKAALLRRLEA</sequence>
<comment type="subcellular location">
    <subcellularLocation>
        <location evidence="1 5">Nucleus</location>
    </subcellularLocation>
</comment>
<dbReference type="InterPro" id="IPR011598">
    <property type="entry name" value="bHLH_dom"/>
</dbReference>
<dbReference type="InterPro" id="IPR045084">
    <property type="entry name" value="AIB/MYC-like"/>
</dbReference>
<feature type="region of interest" description="Disordered" evidence="7">
    <location>
        <begin position="266"/>
        <end position="295"/>
    </location>
</feature>
<evidence type="ECO:0000256" key="5">
    <source>
        <dbReference type="RuleBase" id="RU369104"/>
    </source>
</evidence>
<protein>
    <recommendedName>
        <fullName evidence="5">Transcription factor</fullName>
        <shortName evidence="5">bHLH transcription factor</shortName>
    </recommendedName>
    <alternativeName>
        <fullName evidence="5">Basic helix-loop-helix protein</fullName>
    </alternativeName>
</protein>
<dbReference type="SMART" id="SM00353">
    <property type="entry name" value="HLH"/>
    <property type="match status" value="1"/>
</dbReference>
<dbReference type="PANTHER" id="PTHR11514">
    <property type="entry name" value="MYC"/>
    <property type="match status" value="1"/>
</dbReference>
<dbReference type="SUPFAM" id="SSF47459">
    <property type="entry name" value="HLH, helix-loop-helix DNA-binding domain"/>
    <property type="match status" value="1"/>
</dbReference>
<dbReference type="Gene3D" id="4.10.280.10">
    <property type="entry name" value="Helix-loop-helix DNA-binding domain"/>
    <property type="match status" value="1"/>
</dbReference>
<dbReference type="Pfam" id="PF14215">
    <property type="entry name" value="bHLH-MYC_N"/>
    <property type="match status" value="1"/>
</dbReference>
<dbReference type="PANTHER" id="PTHR11514:SF40">
    <property type="entry name" value="TRANSCRIPTION FACTOR BHLH14"/>
    <property type="match status" value="1"/>
</dbReference>
<keyword evidence="3 5" id="KW-0804">Transcription</keyword>
<dbReference type="GO" id="GO:0005634">
    <property type="term" value="C:nucleus"/>
    <property type="evidence" value="ECO:0007669"/>
    <property type="project" value="UniProtKB-SubCell"/>
</dbReference>
<keyword evidence="10" id="KW-1185">Reference proteome</keyword>
<evidence type="ECO:0000256" key="2">
    <source>
        <dbReference type="ARBA" id="ARBA00023015"/>
    </source>
</evidence>
<feature type="compositionally biased region" description="Basic and acidic residues" evidence="7">
    <location>
        <begin position="281"/>
        <end position="295"/>
    </location>
</feature>
<dbReference type="AlphaFoldDB" id="A0AAN8YWY5"/>
<dbReference type="Pfam" id="PF00010">
    <property type="entry name" value="HLH"/>
    <property type="match status" value="1"/>
</dbReference>
<evidence type="ECO:0000259" key="8">
    <source>
        <dbReference type="PROSITE" id="PS50888"/>
    </source>
</evidence>
<accession>A0AAN8YWY5</accession>
<dbReference type="PROSITE" id="PS50888">
    <property type="entry name" value="BHLH"/>
    <property type="match status" value="1"/>
</dbReference>
<feature type="coiled-coil region" evidence="6">
    <location>
        <begin position="323"/>
        <end position="361"/>
    </location>
</feature>
<reference evidence="9 10" key="1">
    <citation type="submission" date="2023-12" db="EMBL/GenBank/DDBJ databases">
        <title>A high-quality genome assembly for Dillenia turbinata (Dilleniales).</title>
        <authorList>
            <person name="Chanderbali A."/>
        </authorList>
    </citation>
    <scope>NUCLEOTIDE SEQUENCE [LARGE SCALE GENOMIC DNA]</scope>
    <source>
        <strain evidence="9">LSX21</strain>
        <tissue evidence="9">Leaf</tissue>
    </source>
</reference>
<keyword evidence="2 5" id="KW-0805">Transcription regulation</keyword>
<organism evidence="9 10">
    <name type="scientific">Dillenia turbinata</name>
    <dbReference type="NCBI Taxonomy" id="194707"/>
    <lineage>
        <taxon>Eukaryota</taxon>
        <taxon>Viridiplantae</taxon>
        <taxon>Streptophyta</taxon>
        <taxon>Embryophyta</taxon>
        <taxon>Tracheophyta</taxon>
        <taxon>Spermatophyta</taxon>
        <taxon>Magnoliopsida</taxon>
        <taxon>eudicotyledons</taxon>
        <taxon>Gunneridae</taxon>
        <taxon>Pentapetalae</taxon>
        <taxon>Dilleniales</taxon>
        <taxon>Dilleniaceae</taxon>
        <taxon>Dillenia</taxon>
    </lineage>
</organism>
<evidence type="ECO:0000256" key="7">
    <source>
        <dbReference type="SAM" id="MobiDB-lite"/>
    </source>
</evidence>
<keyword evidence="6" id="KW-0175">Coiled coil</keyword>
<comment type="caution">
    <text evidence="9">The sequence shown here is derived from an EMBL/GenBank/DDBJ whole genome shotgun (WGS) entry which is preliminary data.</text>
</comment>
<evidence type="ECO:0000256" key="3">
    <source>
        <dbReference type="ARBA" id="ARBA00023163"/>
    </source>
</evidence>
<evidence type="ECO:0000313" key="10">
    <source>
        <dbReference type="Proteomes" id="UP001370490"/>
    </source>
</evidence>
<dbReference type="InterPro" id="IPR025610">
    <property type="entry name" value="MYC/MYB_N"/>
</dbReference>
<proteinExistence type="predicted"/>